<organism evidence="2 3">
    <name type="scientific">Leadbettera azotonutricia (strain ATCC BAA-888 / DSM 13862 / ZAS-9)</name>
    <name type="common">Treponema azotonutricium</name>
    <dbReference type="NCBI Taxonomy" id="545695"/>
    <lineage>
        <taxon>Bacteria</taxon>
        <taxon>Pseudomonadati</taxon>
        <taxon>Spirochaetota</taxon>
        <taxon>Spirochaetia</taxon>
        <taxon>Spirochaetales</taxon>
        <taxon>Breznakiellaceae</taxon>
        <taxon>Leadbettera</taxon>
    </lineage>
</organism>
<keyword evidence="2" id="KW-0449">Lipoprotein</keyword>
<dbReference type="EMBL" id="CP001841">
    <property type="protein sequence ID" value="AEF83485.1"/>
    <property type="molecule type" value="Genomic_DNA"/>
</dbReference>
<dbReference type="InParanoid" id="F5Y8U5"/>
<dbReference type="Proteomes" id="UP000009222">
    <property type="component" value="Chromosome"/>
</dbReference>
<reference evidence="3" key="1">
    <citation type="submission" date="2009-12" db="EMBL/GenBank/DDBJ databases">
        <title>Complete sequence of Treponema azotonutricium strain ZAS-9.</title>
        <authorList>
            <person name="Tetu S.G."/>
            <person name="Matson E."/>
            <person name="Ren Q."/>
            <person name="Seshadri R."/>
            <person name="Elbourne L."/>
            <person name="Hassan K.A."/>
            <person name="Durkin A."/>
            <person name="Radune D."/>
            <person name="Mohamoud Y."/>
            <person name="Shay R."/>
            <person name="Jin S."/>
            <person name="Zhang X."/>
            <person name="Lucey K."/>
            <person name="Ballor N.R."/>
            <person name="Ottesen E."/>
            <person name="Rosenthal R."/>
            <person name="Allen A."/>
            <person name="Leadbetter J.R."/>
            <person name="Paulsen I.T."/>
        </authorList>
    </citation>
    <scope>NUCLEOTIDE SEQUENCE [LARGE SCALE GENOMIC DNA]</scope>
    <source>
        <strain evidence="3">ATCC BAA-888 / DSM 13862 / ZAS-9</strain>
    </source>
</reference>
<accession>F5Y8U5</accession>
<dbReference type="STRING" id="545695.TREAZ_0940"/>
<proteinExistence type="predicted"/>
<dbReference type="AlphaFoldDB" id="F5Y8U5"/>
<dbReference type="PROSITE" id="PS51257">
    <property type="entry name" value="PROKAR_LIPOPROTEIN"/>
    <property type="match status" value="1"/>
</dbReference>
<keyword evidence="3" id="KW-1185">Reference proteome</keyword>
<feature type="signal peptide" evidence="1">
    <location>
        <begin position="1"/>
        <end position="21"/>
    </location>
</feature>
<dbReference type="Pfam" id="PF16811">
    <property type="entry name" value="TAtT"/>
    <property type="match status" value="1"/>
</dbReference>
<dbReference type="InterPro" id="IPR038537">
    <property type="entry name" value="TatT_sf"/>
</dbReference>
<gene>
    <name evidence="2" type="ordered locus">TREAZ_0940</name>
</gene>
<dbReference type="HOGENOM" id="CLU_074357_0_0_12"/>
<dbReference type="Gene3D" id="1.25.40.920">
    <property type="entry name" value="TRAP transporter T-component"/>
    <property type="match status" value="1"/>
</dbReference>
<keyword evidence="1" id="KW-0732">Signal</keyword>
<reference evidence="2 3" key="2">
    <citation type="journal article" date="2011" name="ISME J.">
        <title>RNA-seq reveals cooperative metabolic interactions between two termite-gut spirochete species in co-culture.</title>
        <authorList>
            <person name="Rosenthal A.Z."/>
            <person name="Matson E.G."/>
            <person name="Eldar A."/>
            <person name="Leadbetter J.R."/>
        </authorList>
    </citation>
    <scope>NUCLEOTIDE SEQUENCE [LARGE SCALE GENOMIC DNA]</scope>
    <source>
        <strain evidence="3">ATCC BAA-888 / DSM 13862 / ZAS-9</strain>
    </source>
</reference>
<evidence type="ECO:0000313" key="3">
    <source>
        <dbReference type="Proteomes" id="UP000009222"/>
    </source>
</evidence>
<dbReference type="eggNOG" id="ENOG502Z7TM">
    <property type="taxonomic scope" value="Bacteria"/>
</dbReference>
<dbReference type="KEGG" id="taz:TREAZ_0940"/>
<dbReference type="InterPro" id="IPR031823">
    <property type="entry name" value="TatT"/>
</dbReference>
<name>F5Y8U5_LEAAZ</name>
<feature type="chain" id="PRO_5003335742" evidence="1">
    <location>
        <begin position="22"/>
        <end position="321"/>
    </location>
</feature>
<protein>
    <submittedName>
        <fullName evidence="2">Putative lipoprotein</fullName>
    </submittedName>
</protein>
<evidence type="ECO:0000256" key="1">
    <source>
        <dbReference type="SAM" id="SignalP"/>
    </source>
</evidence>
<dbReference type="OrthoDB" id="356798at2"/>
<sequence>MKTRKGLFLLLAALPMLSACSINKMVMNKVSDALTGSGSSDVFTGDADPQLVGDAIPFAIKMYESLLSQNPNHQGLLLTTGSLFVMYANAFVQGPADMMGLDQFDQREAAKVRAKNLYIRGTEILYRGLDNKYPGDKKTPKFSEATVEAGTLDPILKKMKKDDVAFLYWAVAGGLSSYAIDVFDFALGVRIPEMAAMIARAYELDPDFNNGALDEFYILFYSSLPEMLGGNKELAEVHYKKALEKTKGQSAGTYVSYAQSVCVPAQDYETFKINLEKALAVDVDADPSNRLVNIINQRKARYMLDEAYNYFSFLEYDDWDE</sequence>
<evidence type="ECO:0000313" key="2">
    <source>
        <dbReference type="EMBL" id="AEF83485.1"/>
    </source>
</evidence>